<evidence type="ECO:0000313" key="2">
    <source>
        <dbReference type="EMBL" id="KAK7946837.1"/>
    </source>
</evidence>
<accession>A0ABR1Q4H3</accession>
<dbReference type="Proteomes" id="UP001391051">
    <property type="component" value="Unassembled WGS sequence"/>
</dbReference>
<organism evidence="2 3">
    <name type="scientific">Apiospora aurea</name>
    <dbReference type="NCBI Taxonomy" id="335848"/>
    <lineage>
        <taxon>Eukaryota</taxon>
        <taxon>Fungi</taxon>
        <taxon>Dikarya</taxon>
        <taxon>Ascomycota</taxon>
        <taxon>Pezizomycotina</taxon>
        <taxon>Sordariomycetes</taxon>
        <taxon>Xylariomycetidae</taxon>
        <taxon>Amphisphaeriales</taxon>
        <taxon>Apiosporaceae</taxon>
        <taxon>Apiospora</taxon>
    </lineage>
</organism>
<dbReference type="GeneID" id="92080442"/>
<sequence>MSPIYVRIVNRRGIFRLPRIQEVNPVVWGFGTSLAIWSMSNGAASTSRPGTAQSEKSASLLYTNA</sequence>
<evidence type="ECO:0000256" key="1">
    <source>
        <dbReference type="SAM" id="MobiDB-lite"/>
    </source>
</evidence>
<evidence type="ECO:0000313" key="3">
    <source>
        <dbReference type="Proteomes" id="UP001391051"/>
    </source>
</evidence>
<keyword evidence="3" id="KW-1185">Reference proteome</keyword>
<dbReference type="EMBL" id="JAQQWE010000007">
    <property type="protein sequence ID" value="KAK7946837.1"/>
    <property type="molecule type" value="Genomic_DNA"/>
</dbReference>
<gene>
    <name evidence="2" type="ORF">PG986_011158</name>
</gene>
<protein>
    <submittedName>
        <fullName evidence="2">Uncharacterized protein</fullName>
    </submittedName>
</protein>
<name>A0ABR1Q4H3_9PEZI</name>
<proteinExistence type="predicted"/>
<reference evidence="2 3" key="1">
    <citation type="submission" date="2023-01" db="EMBL/GenBank/DDBJ databases">
        <title>Analysis of 21 Apiospora genomes using comparative genomics revels a genus with tremendous synthesis potential of carbohydrate active enzymes and secondary metabolites.</title>
        <authorList>
            <person name="Sorensen T."/>
        </authorList>
    </citation>
    <scope>NUCLEOTIDE SEQUENCE [LARGE SCALE GENOMIC DNA]</scope>
    <source>
        <strain evidence="2 3">CBS 24483</strain>
    </source>
</reference>
<dbReference type="RefSeq" id="XP_066696871.1">
    <property type="nucleotide sequence ID" value="XM_066847380.1"/>
</dbReference>
<comment type="caution">
    <text evidence="2">The sequence shown here is derived from an EMBL/GenBank/DDBJ whole genome shotgun (WGS) entry which is preliminary data.</text>
</comment>
<feature type="region of interest" description="Disordered" evidence="1">
    <location>
        <begin position="42"/>
        <end position="65"/>
    </location>
</feature>